<proteinExistence type="predicted"/>
<protein>
    <submittedName>
        <fullName evidence="2">Uncharacterized protein</fullName>
    </submittedName>
</protein>
<evidence type="ECO:0000313" key="2">
    <source>
        <dbReference type="EMBL" id="RRD48418.1"/>
    </source>
</evidence>
<gene>
    <name evidence="2" type="ORF">EII35_12765</name>
</gene>
<sequence length="199" mass="22198">FSPRSQAAPRRDDRAASTPIAISSGSSTFCTTLQDTEGGFITSRGYRAAKRRAPSARTLRDEDDVNGAEVWRRWLKDHLERRLDGLPRTPSPEELELWAGVVPLVGEFVPTAASFFNGRGIGFGKRPPQWELLEVPFAEHGRELVAFFTERIQNTTALGFMWNERVQQLVHQVRDQLGDAIARPLVEAAQRGGFLDPAV</sequence>
<evidence type="ECO:0000313" key="3">
    <source>
        <dbReference type="Proteomes" id="UP000280935"/>
    </source>
</evidence>
<feature type="region of interest" description="Disordered" evidence="1">
    <location>
        <begin position="1"/>
        <end position="21"/>
    </location>
</feature>
<dbReference type="EMBL" id="RQYT01000040">
    <property type="protein sequence ID" value="RRD48418.1"/>
    <property type="molecule type" value="Genomic_DNA"/>
</dbReference>
<organism evidence="2 3">
    <name type="scientific">Arachnia propionica</name>
    <dbReference type="NCBI Taxonomy" id="1750"/>
    <lineage>
        <taxon>Bacteria</taxon>
        <taxon>Bacillati</taxon>
        <taxon>Actinomycetota</taxon>
        <taxon>Actinomycetes</taxon>
        <taxon>Propionibacteriales</taxon>
        <taxon>Propionibacteriaceae</taxon>
        <taxon>Arachnia</taxon>
    </lineage>
</organism>
<dbReference type="Proteomes" id="UP000280935">
    <property type="component" value="Unassembled WGS sequence"/>
</dbReference>
<dbReference type="OrthoDB" id="5509947at2"/>
<accession>A0A3P1WRF0</accession>
<dbReference type="RefSeq" id="WP_125228850.1">
    <property type="nucleotide sequence ID" value="NZ_RQYT01000040.1"/>
</dbReference>
<evidence type="ECO:0000256" key="1">
    <source>
        <dbReference type="SAM" id="MobiDB-lite"/>
    </source>
</evidence>
<reference evidence="2 3" key="1">
    <citation type="submission" date="2018-11" db="EMBL/GenBank/DDBJ databases">
        <title>Genomes From Bacteria Associated with the Canine Oral Cavity: a Test Case for Automated Genome-Based Taxonomic Assignment.</title>
        <authorList>
            <person name="Coil D.A."/>
            <person name="Jospin G."/>
            <person name="Darling A.E."/>
            <person name="Wallis C."/>
            <person name="Davis I.J."/>
            <person name="Harris S."/>
            <person name="Eisen J.A."/>
            <person name="Holcombe L.J."/>
            <person name="O'Flynn C."/>
        </authorList>
    </citation>
    <scope>NUCLEOTIDE SEQUENCE [LARGE SCALE GENOMIC DNA]</scope>
    <source>
        <strain evidence="2 3">OH2822_COT-296</strain>
    </source>
</reference>
<name>A0A3P1WRF0_9ACTN</name>
<dbReference type="AlphaFoldDB" id="A0A3P1WRF0"/>
<comment type="caution">
    <text evidence="2">The sequence shown here is derived from an EMBL/GenBank/DDBJ whole genome shotgun (WGS) entry which is preliminary data.</text>
</comment>
<feature type="non-terminal residue" evidence="2">
    <location>
        <position position="1"/>
    </location>
</feature>